<evidence type="ECO:0000256" key="1">
    <source>
        <dbReference type="SAM" id="MobiDB-lite"/>
    </source>
</evidence>
<sequence length="257" mass="27660">MIVESGMLSMKVTRKTSSPVSTPNKVFTSLDSQPRQQECRPNSLLAFSDPKTHSGIATNWVWRTRLPIASARLEGANIGTQQYPEVCYISGVGSRREGELAGGSTLRVLGKLLQKEEVKESDLISLYHKRNYTWFSNLITAHLVGEKNNQLLLKNHWTRPTGAAPVTEANTASVATVAGGVVAASMVAEVVDQSVVKPTAIALVQTGLKGVPGAQEEARAWWTSAYGEAPMGSALGATISTSTIKTTVMEVPDFFEN</sequence>
<protein>
    <submittedName>
        <fullName evidence="2">Uncharacterized protein</fullName>
    </submittedName>
</protein>
<keyword evidence="3" id="KW-1185">Reference proteome</keyword>
<gene>
    <name evidence="2" type="ORF">BDK51DRAFT_30821</name>
</gene>
<feature type="region of interest" description="Disordered" evidence="1">
    <location>
        <begin position="14"/>
        <end position="35"/>
    </location>
</feature>
<feature type="compositionally biased region" description="Polar residues" evidence="1">
    <location>
        <begin position="15"/>
        <end position="35"/>
    </location>
</feature>
<accession>A0A4V1IRU1</accession>
<dbReference type="Proteomes" id="UP000269721">
    <property type="component" value="Unassembled WGS sequence"/>
</dbReference>
<proteinExistence type="predicted"/>
<evidence type="ECO:0000313" key="3">
    <source>
        <dbReference type="Proteomes" id="UP000269721"/>
    </source>
</evidence>
<dbReference type="EMBL" id="KZ995164">
    <property type="protein sequence ID" value="RKO91237.1"/>
    <property type="molecule type" value="Genomic_DNA"/>
</dbReference>
<name>A0A4V1IRU1_9FUNG</name>
<evidence type="ECO:0000313" key="2">
    <source>
        <dbReference type="EMBL" id="RKO91237.1"/>
    </source>
</evidence>
<organism evidence="2 3">
    <name type="scientific">Blyttiomyces helicus</name>
    <dbReference type="NCBI Taxonomy" id="388810"/>
    <lineage>
        <taxon>Eukaryota</taxon>
        <taxon>Fungi</taxon>
        <taxon>Fungi incertae sedis</taxon>
        <taxon>Chytridiomycota</taxon>
        <taxon>Chytridiomycota incertae sedis</taxon>
        <taxon>Chytridiomycetes</taxon>
        <taxon>Chytridiomycetes incertae sedis</taxon>
        <taxon>Blyttiomyces</taxon>
    </lineage>
</organism>
<dbReference type="AlphaFoldDB" id="A0A4V1IRU1"/>
<reference evidence="3" key="1">
    <citation type="journal article" date="2018" name="Nat. Microbiol.">
        <title>Leveraging single-cell genomics to expand the fungal tree of life.</title>
        <authorList>
            <person name="Ahrendt S.R."/>
            <person name="Quandt C.A."/>
            <person name="Ciobanu D."/>
            <person name="Clum A."/>
            <person name="Salamov A."/>
            <person name="Andreopoulos B."/>
            <person name="Cheng J.F."/>
            <person name="Woyke T."/>
            <person name="Pelin A."/>
            <person name="Henrissat B."/>
            <person name="Reynolds N.K."/>
            <person name="Benny G.L."/>
            <person name="Smith M.E."/>
            <person name="James T.Y."/>
            <person name="Grigoriev I.V."/>
        </authorList>
    </citation>
    <scope>NUCLEOTIDE SEQUENCE [LARGE SCALE GENOMIC DNA]</scope>
</reference>
<dbReference type="OrthoDB" id="1291547at2759"/>